<dbReference type="Gene3D" id="2.60.40.420">
    <property type="entry name" value="Cupredoxins - blue copper proteins"/>
    <property type="match status" value="3"/>
</dbReference>
<feature type="domain" description="Plastocyanin-like" evidence="5">
    <location>
        <begin position="390"/>
        <end position="497"/>
    </location>
</feature>
<evidence type="ECO:0000313" key="7">
    <source>
        <dbReference type="EMBL" id="TCD15409.1"/>
    </source>
</evidence>
<proteinExistence type="predicted"/>
<dbReference type="Proteomes" id="UP000291301">
    <property type="component" value="Unassembled WGS sequence"/>
</dbReference>
<dbReference type="PANTHER" id="PTHR48267">
    <property type="entry name" value="CUPREDOXIN SUPERFAMILY PROTEIN"/>
    <property type="match status" value="1"/>
</dbReference>
<dbReference type="InterPro" id="IPR045087">
    <property type="entry name" value="Cu-oxidase_fam"/>
</dbReference>
<dbReference type="GO" id="GO:0051213">
    <property type="term" value="F:dioxygenase activity"/>
    <property type="evidence" value="ECO:0007669"/>
    <property type="project" value="UniProtKB-KW"/>
</dbReference>
<dbReference type="Pfam" id="PF07732">
    <property type="entry name" value="Cu-oxidase_3"/>
    <property type="match status" value="1"/>
</dbReference>
<reference evidence="7 8" key="1">
    <citation type="journal article" date="2015" name="Antonie Van Leeuwenhoek">
        <title>Oricola cellulosilytica gen. nov., sp. nov., a cellulose-degrading bacterium of the family Phyllobacteriaceae isolated from surface seashore water, and emended descriptions of Mesorhizobium loti and Phyllobacterium myrsinacearum.</title>
        <authorList>
            <person name="Hameed A."/>
            <person name="Shahina M."/>
            <person name="Lai W.A."/>
            <person name="Lin S.Y."/>
            <person name="Young L.S."/>
            <person name="Liu Y.C."/>
            <person name="Hsu Y.H."/>
            <person name="Young C.C."/>
        </authorList>
    </citation>
    <scope>NUCLEOTIDE SEQUENCE [LARGE SCALE GENOMIC DNA]</scope>
    <source>
        <strain evidence="7 8">KCTC 52183</strain>
    </source>
</reference>
<dbReference type="InterPro" id="IPR011706">
    <property type="entry name" value="Cu-oxidase_C"/>
</dbReference>
<dbReference type="Pfam" id="PF00394">
    <property type="entry name" value="Cu-oxidase"/>
    <property type="match status" value="1"/>
</dbReference>
<accession>A0A4R0PFN1</accession>
<evidence type="ECO:0000259" key="4">
    <source>
        <dbReference type="Pfam" id="PF00394"/>
    </source>
</evidence>
<dbReference type="Pfam" id="PF07731">
    <property type="entry name" value="Cu-oxidase_2"/>
    <property type="match status" value="1"/>
</dbReference>
<dbReference type="CDD" id="cd13890">
    <property type="entry name" value="CuRO_3_CueO_FtsP"/>
    <property type="match status" value="1"/>
</dbReference>
<dbReference type="OrthoDB" id="9757546at2"/>
<keyword evidence="8" id="KW-1185">Reference proteome</keyword>
<protein>
    <submittedName>
        <fullName evidence="7">Biphenyl 2,3-dioxygenase</fullName>
    </submittedName>
</protein>
<dbReference type="EMBL" id="SJST01000002">
    <property type="protein sequence ID" value="TCD15409.1"/>
    <property type="molecule type" value="Genomic_DNA"/>
</dbReference>
<keyword evidence="1" id="KW-0479">Metal-binding</keyword>
<dbReference type="AlphaFoldDB" id="A0A4R0PFN1"/>
<organism evidence="7 8">
    <name type="scientific">Oricola cellulosilytica</name>
    <dbReference type="NCBI Taxonomy" id="1429082"/>
    <lineage>
        <taxon>Bacteria</taxon>
        <taxon>Pseudomonadati</taxon>
        <taxon>Pseudomonadota</taxon>
        <taxon>Alphaproteobacteria</taxon>
        <taxon>Hyphomicrobiales</taxon>
        <taxon>Ahrensiaceae</taxon>
        <taxon>Oricola</taxon>
    </lineage>
</organism>
<dbReference type="RefSeq" id="WP_131567462.1">
    <property type="nucleotide sequence ID" value="NZ_JAINFK010000004.1"/>
</dbReference>
<name>A0A4R0PFN1_9HYPH</name>
<feature type="domain" description="Plastocyanin-like" evidence="6">
    <location>
        <begin position="70"/>
        <end position="170"/>
    </location>
</feature>
<dbReference type="InterPro" id="IPR001117">
    <property type="entry name" value="Cu-oxidase_2nd"/>
</dbReference>
<dbReference type="GO" id="GO:0005507">
    <property type="term" value="F:copper ion binding"/>
    <property type="evidence" value="ECO:0007669"/>
    <property type="project" value="InterPro"/>
</dbReference>
<feature type="region of interest" description="Disordered" evidence="3">
    <location>
        <begin position="26"/>
        <end position="45"/>
    </location>
</feature>
<dbReference type="InterPro" id="IPR008972">
    <property type="entry name" value="Cupredoxin"/>
</dbReference>
<sequence>MKRRDLLVGATALAVAGATGYAWSQRGNGPVTDVASRPRLGMPPLLDTRDSGRLELTAMGGRTRFFGRNVSPTIGFNQPYLGPTIRMANGPLDVAVANSLQFPVSAHWHGLMVPGEHDGGPHLAISPGEVWRPDMNIDQLPGTAFYHTHVHERTATDVYAGLGGIIHVSDGRDDERGLPSNYGIDDLTIVLQDRQFDGEGRMVYGFSMMDQMHGLTGDVMVINGQIGAVAAVPRGVSRLRLINASNARIYPLFADDGRPLHLVATDGGFLPAPLEVETVTLSPGERVELLVDFSDGKPLTLMSGGDPNQGLGGMMGRFRGLFDRMIDRSFPVLPLLVDEKLPVRITSLPDDLGGELPNLPSAVRTRHFSLDMGMGGMMGGGMTGRGGMMGGFGINGRSFDMRRIDIEAERGSVERWIIGSPMLLHPFHIHGVSFQVVRQRGQQPSAENSGWKDTVLVGGETEILVRFDHPASREAPYMYHCHILEHEDGGMMGQLAVT</sequence>
<evidence type="ECO:0000259" key="5">
    <source>
        <dbReference type="Pfam" id="PF07731"/>
    </source>
</evidence>
<dbReference type="CDD" id="cd13867">
    <property type="entry name" value="CuRO_2_CueO_FtsP"/>
    <property type="match status" value="1"/>
</dbReference>
<keyword evidence="7" id="KW-0223">Dioxygenase</keyword>
<dbReference type="PROSITE" id="PS00080">
    <property type="entry name" value="MULTICOPPER_OXIDASE2"/>
    <property type="match status" value="1"/>
</dbReference>
<evidence type="ECO:0000256" key="2">
    <source>
        <dbReference type="ARBA" id="ARBA00023002"/>
    </source>
</evidence>
<evidence type="ECO:0000256" key="3">
    <source>
        <dbReference type="SAM" id="MobiDB-lite"/>
    </source>
</evidence>
<evidence type="ECO:0000313" key="8">
    <source>
        <dbReference type="Proteomes" id="UP000291301"/>
    </source>
</evidence>
<evidence type="ECO:0000259" key="6">
    <source>
        <dbReference type="Pfam" id="PF07732"/>
    </source>
</evidence>
<comment type="caution">
    <text evidence="7">The sequence shown here is derived from an EMBL/GenBank/DDBJ whole genome shotgun (WGS) entry which is preliminary data.</text>
</comment>
<dbReference type="PANTHER" id="PTHR48267:SF1">
    <property type="entry name" value="BILIRUBIN OXIDASE"/>
    <property type="match status" value="1"/>
</dbReference>
<gene>
    <name evidence="7" type="ORF">E0D97_07725</name>
</gene>
<feature type="domain" description="Plastocyanin-like" evidence="4">
    <location>
        <begin position="215"/>
        <end position="295"/>
    </location>
</feature>
<dbReference type="InterPro" id="IPR011707">
    <property type="entry name" value="Cu-oxidase-like_N"/>
</dbReference>
<keyword evidence="2" id="KW-0560">Oxidoreductase</keyword>
<dbReference type="SUPFAM" id="SSF49503">
    <property type="entry name" value="Cupredoxins"/>
    <property type="match status" value="3"/>
</dbReference>
<evidence type="ECO:0000256" key="1">
    <source>
        <dbReference type="ARBA" id="ARBA00022723"/>
    </source>
</evidence>
<dbReference type="InterPro" id="IPR002355">
    <property type="entry name" value="Cu_oxidase_Cu_BS"/>
</dbReference>